<evidence type="ECO:0000256" key="3">
    <source>
        <dbReference type="ARBA" id="ARBA00022989"/>
    </source>
</evidence>
<feature type="transmembrane region" description="Helical" evidence="5">
    <location>
        <begin position="145"/>
        <end position="163"/>
    </location>
</feature>
<dbReference type="Proteomes" id="UP000252698">
    <property type="component" value="Chromosome"/>
</dbReference>
<dbReference type="UniPathway" id="UPA00895"/>
<dbReference type="KEGG" id="sata:C5746_05735"/>
<comment type="subcellular location">
    <subcellularLocation>
        <location evidence="1">Membrane</location>
        <topology evidence="1">Multi-pass membrane protein</topology>
    </subcellularLocation>
</comment>
<keyword evidence="2 5" id="KW-0812">Transmembrane</keyword>
<dbReference type="AlphaFoldDB" id="A0A2Z5JQF7"/>
<dbReference type="EMBL" id="CP027306">
    <property type="protein sequence ID" value="AXE82613.1"/>
    <property type="molecule type" value="Genomic_DNA"/>
</dbReference>
<evidence type="ECO:0000256" key="5">
    <source>
        <dbReference type="SAM" id="Phobius"/>
    </source>
</evidence>
<evidence type="ECO:0000256" key="4">
    <source>
        <dbReference type="ARBA" id="ARBA00023136"/>
    </source>
</evidence>
<dbReference type="RefSeq" id="WP_114248839.1">
    <property type="nucleotide sequence ID" value="NZ_CP027306.1"/>
</dbReference>
<reference evidence="7 8" key="1">
    <citation type="journal article" date="2018" name="Front. Microbiol.">
        <title>Genome Sequencing of Streptomyces atratus SCSIOZH16 and Activation Production of Nocardamine via Metabolic Engineering.</title>
        <authorList>
            <person name="Li Y."/>
            <person name="Zhang C."/>
            <person name="Liu C."/>
            <person name="Ju J."/>
            <person name="Ma J."/>
        </authorList>
    </citation>
    <scope>NUCLEOTIDE SEQUENCE [LARGE SCALE GENOMIC DNA]</scope>
    <source>
        <strain evidence="7 8">SCSIO_ZH16</strain>
    </source>
</reference>
<gene>
    <name evidence="7" type="ORF">C5746_05735</name>
</gene>
<organism evidence="7 8">
    <name type="scientific">Streptomyces atratus</name>
    <dbReference type="NCBI Taxonomy" id="1893"/>
    <lineage>
        <taxon>Bacteria</taxon>
        <taxon>Bacillati</taxon>
        <taxon>Actinomycetota</taxon>
        <taxon>Actinomycetes</taxon>
        <taxon>Kitasatosporales</taxon>
        <taxon>Streptomycetaceae</taxon>
        <taxon>Streptomyces</taxon>
    </lineage>
</organism>
<protein>
    <submittedName>
        <fullName evidence="7">Methylamine utilization protein MauE</fullName>
    </submittedName>
</protein>
<dbReference type="GO" id="GO:0016020">
    <property type="term" value="C:membrane"/>
    <property type="evidence" value="ECO:0007669"/>
    <property type="project" value="UniProtKB-SubCell"/>
</dbReference>
<evidence type="ECO:0000256" key="1">
    <source>
        <dbReference type="ARBA" id="ARBA00004141"/>
    </source>
</evidence>
<feature type="domain" description="Methylamine utilisation protein MauE" evidence="6">
    <location>
        <begin position="2"/>
        <end position="132"/>
    </location>
</feature>
<feature type="transmembrane region" description="Helical" evidence="5">
    <location>
        <begin position="63"/>
        <end position="91"/>
    </location>
</feature>
<evidence type="ECO:0000313" key="7">
    <source>
        <dbReference type="EMBL" id="AXE82613.1"/>
    </source>
</evidence>
<evidence type="ECO:0000313" key="8">
    <source>
        <dbReference type="Proteomes" id="UP000252698"/>
    </source>
</evidence>
<dbReference type="GeneID" id="95518020"/>
<proteinExistence type="predicted"/>
<name>A0A2Z5JQF7_STRAR</name>
<dbReference type="Pfam" id="PF07291">
    <property type="entry name" value="MauE"/>
    <property type="match status" value="1"/>
</dbReference>
<dbReference type="InterPro" id="IPR009908">
    <property type="entry name" value="Methylamine_util_MauE"/>
</dbReference>
<feature type="transmembrane region" description="Helical" evidence="5">
    <location>
        <begin position="118"/>
        <end position="139"/>
    </location>
</feature>
<keyword evidence="3 5" id="KW-1133">Transmembrane helix</keyword>
<accession>A0A2Z5JQF7</accession>
<evidence type="ECO:0000259" key="6">
    <source>
        <dbReference type="Pfam" id="PF07291"/>
    </source>
</evidence>
<sequence length="183" mass="18561">MQLAAMSCRVLLVVVFTVAVVSKLRSAESFGAFVRSVQGFAVLSPRRGRAVARLVTGAEVAGIVLLLLPGPVAIVGFALVGCMLGAFTLAIGASLRRGVRVPCRCFGASTSSAGPRHLVRNGFLIAVAVTGAVGTSHGLPEVPGGLAVAAGTGLVLGVVVTVLDDISESLRDSFPAAVRKGQR</sequence>
<keyword evidence="4 5" id="KW-0472">Membrane</keyword>
<dbReference type="GO" id="GO:0030416">
    <property type="term" value="P:methylamine metabolic process"/>
    <property type="evidence" value="ECO:0007669"/>
    <property type="project" value="InterPro"/>
</dbReference>
<evidence type="ECO:0000256" key="2">
    <source>
        <dbReference type="ARBA" id="ARBA00022692"/>
    </source>
</evidence>